<dbReference type="EMBL" id="AP005067">
    <property type="protein sequence ID" value="BAD21988.1"/>
    <property type="molecule type" value="Genomic_DNA"/>
</dbReference>
<evidence type="ECO:0000313" key="1">
    <source>
        <dbReference type="EMBL" id="BAD21988.1"/>
    </source>
</evidence>
<reference evidence="2" key="1">
    <citation type="journal article" date="2005" name="Nature">
        <title>The map-based sequence of the rice genome.</title>
        <authorList>
            <consortium name="International rice genome sequencing project (IRGSP)"/>
            <person name="Matsumoto T."/>
            <person name="Wu J."/>
            <person name="Kanamori H."/>
            <person name="Katayose Y."/>
            <person name="Fujisawa M."/>
            <person name="Namiki N."/>
            <person name="Mizuno H."/>
            <person name="Yamamoto K."/>
            <person name="Antonio B.A."/>
            <person name="Baba T."/>
            <person name="Sakata K."/>
            <person name="Nagamura Y."/>
            <person name="Aoki H."/>
            <person name="Arikawa K."/>
            <person name="Arita K."/>
            <person name="Bito T."/>
            <person name="Chiden Y."/>
            <person name="Fujitsuka N."/>
            <person name="Fukunaka R."/>
            <person name="Hamada M."/>
            <person name="Harada C."/>
            <person name="Hayashi A."/>
            <person name="Hijishita S."/>
            <person name="Honda M."/>
            <person name="Hosokawa S."/>
            <person name="Ichikawa Y."/>
            <person name="Idonuma A."/>
            <person name="Iijima M."/>
            <person name="Ikeda M."/>
            <person name="Ikeno M."/>
            <person name="Ito K."/>
            <person name="Ito S."/>
            <person name="Ito T."/>
            <person name="Ito Y."/>
            <person name="Ito Y."/>
            <person name="Iwabuchi A."/>
            <person name="Kamiya K."/>
            <person name="Karasawa W."/>
            <person name="Kurita K."/>
            <person name="Katagiri S."/>
            <person name="Kikuta A."/>
            <person name="Kobayashi H."/>
            <person name="Kobayashi N."/>
            <person name="Machita K."/>
            <person name="Maehara T."/>
            <person name="Masukawa M."/>
            <person name="Mizubayashi T."/>
            <person name="Mukai Y."/>
            <person name="Nagasaki H."/>
            <person name="Nagata Y."/>
            <person name="Naito S."/>
            <person name="Nakashima M."/>
            <person name="Nakama Y."/>
            <person name="Nakamichi Y."/>
            <person name="Nakamura M."/>
            <person name="Meguro A."/>
            <person name="Negishi M."/>
            <person name="Ohta I."/>
            <person name="Ohta T."/>
            <person name="Okamoto M."/>
            <person name="Ono N."/>
            <person name="Saji S."/>
            <person name="Sakaguchi M."/>
            <person name="Sakai K."/>
            <person name="Shibata M."/>
            <person name="Shimokawa T."/>
            <person name="Song J."/>
            <person name="Takazaki Y."/>
            <person name="Terasawa K."/>
            <person name="Tsugane M."/>
            <person name="Tsuji K."/>
            <person name="Ueda S."/>
            <person name="Waki K."/>
            <person name="Yamagata H."/>
            <person name="Yamamoto M."/>
            <person name="Yamamoto S."/>
            <person name="Yamane H."/>
            <person name="Yoshiki S."/>
            <person name="Yoshihara R."/>
            <person name="Yukawa K."/>
            <person name="Zhong H."/>
            <person name="Yano M."/>
            <person name="Yuan Q."/>
            <person name="Ouyang S."/>
            <person name="Liu J."/>
            <person name="Jones K.M."/>
            <person name="Gansberger K."/>
            <person name="Moffat K."/>
            <person name="Hill J."/>
            <person name="Bera J."/>
            <person name="Fadrosh D."/>
            <person name="Jin S."/>
            <person name="Johri S."/>
            <person name="Kim M."/>
            <person name="Overton L."/>
            <person name="Reardon M."/>
            <person name="Tsitrin T."/>
            <person name="Vuong H."/>
            <person name="Weaver B."/>
            <person name="Ciecko A."/>
            <person name="Tallon L."/>
            <person name="Jackson J."/>
            <person name="Pai G."/>
            <person name="Aken S.V."/>
            <person name="Utterback T."/>
            <person name="Reidmuller S."/>
            <person name="Feldblyum T."/>
            <person name="Hsiao J."/>
            <person name="Zismann V."/>
            <person name="Iobst S."/>
            <person name="de Vazeille A.R."/>
            <person name="Buell C.R."/>
            <person name="Ying K."/>
            <person name="Li Y."/>
            <person name="Lu T."/>
            <person name="Huang Y."/>
            <person name="Zhao Q."/>
            <person name="Feng Q."/>
            <person name="Zhang L."/>
            <person name="Zhu J."/>
            <person name="Weng Q."/>
            <person name="Mu J."/>
            <person name="Lu Y."/>
            <person name="Fan D."/>
            <person name="Liu Y."/>
            <person name="Guan J."/>
            <person name="Zhang Y."/>
            <person name="Yu S."/>
            <person name="Liu X."/>
            <person name="Zhang Y."/>
            <person name="Hong G."/>
            <person name="Han B."/>
            <person name="Choisne N."/>
            <person name="Demange N."/>
            <person name="Orjeda G."/>
            <person name="Samain S."/>
            <person name="Cattolico L."/>
            <person name="Pelletier E."/>
            <person name="Couloux A."/>
            <person name="Segurens B."/>
            <person name="Wincker P."/>
            <person name="D'Hont A."/>
            <person name="Scarpelli C."/>
            <person name="Weissenbach J."/>
            <person name="Salanoubat M."/>
            <person name="Quetier F."/>
            <person name="Yu Y."/>
            <person name="Kim H.R."/>
            <person name="Rambo T."/>
            <person name="Currie J."/>
            <person name="Collura K."/>
            <person name="Luo M."/>
            <person name="Yang T."/>
            <person name="Ammiraju J.S.S."/>
            <person name="Engler F."/>
            <person name="Soderlund C."/>
            <person name="Wing R.A."/>
            <person name="Palmer L.E."/>
            <person name="de la Bastide M."/>
            <person name="Spiegel L."/>
            <person name="Nascimento L."/>
            <person name="Zutavern T."/>
            <person name="O'Shaughnessy A."/>
            <person name="Dike S."/>
            <person name="Dedhia N."/>
            <person name="Preston R."/>
            <person name="Balija V."/>
            <person name="McCombie W.R."/>
            <person name="Chow T."/>
            <person name="Chen H."/>
            <person name="Chung M."/>
            <person name="Chen C."/>
            <person name="Shaw J."/>
            <person name="Wu H."/>
            <person name="Hsiao K."/>
            <person name="Chao Y."/>
            <person name="Chu M."/>
            <person name="Cheng C."/>
            <person name="Hour A."/>
            <person name="Lee P."/>
            <person name="Lin S."/>
            <person name="Lin Y."/>
            <person name="Liou J."/>
            <person name="Liu S."/>
            <person name="Hsing Y."/>
            <person name="Raghuvanshi S."/>
            <person name="Mohanty A."/>
            <person name="Bharti A.K."/>
            <person name="Gaur A."/>
            <person name="Gupta V."/>
            <person name="Kumar D."/>
            <person name="Ravi V."/>
            <person name="Vij S."/>
            <person name="Kapur A."/>
            <person name="Khurana P."/>
            <person name="Khurana P."/>
            <person name="Khurana J.P."/>
            <person name="Tyagi A.K."/>
            <person name="Gaikwad K."/>
            <person name="Singh A."/>
            <person name="Dalal V."/>
            <person name="Srivastava S."/>
            <person name="Dixit A."/>
            <person name="Pal A.K."/>
            <person name="Ghazi I.A."/>
            <person name="Yadav M."/>
            <person name="Pandit A."/>
            <person name="Bhargava A."/>
            <person name="Sureshbabu K."/>
            <person name="Batra K."/>
            <person name="Sharma T.R."/>
            <person name="Mohapatra T."/>
            <person name="Singh N.K."/>
            <person name="Messing J."/>
            <person name="Nelson A.B."/>
            <person name="Fuks G."/>
            <person name="Kavchok S."/>
            <person name="Keizer G."/>
            <person name="Linton E."/>
            <person name="Llaca V."/>
            <person name="Song R."/>
            <person name="Tanyolac B."/>
            <person name="Young S."/>
            <person name="Ho-Il K."/>
            <person name="Hahn J.H."/>
            <person name="Sangsakoo G."/>
            <person name="Vanavichit A."/>
            <person name="de Mattos Luiz.A.T."/>
            <person name="Zimmer P.D."/>
            <person name="Malone G."/>
            <person name="Dellagostin O."/>
            <person name="de Oliveira A.C."/>
            <person name="Bevan M."/>
            <person name="Bancroft I."/>
            <person name="Minx P."/>
            <person name="Cordum H."/>
            <person name="Wilson R."/>
            <person name="Cheng Z."/>
            <person name="Jin W."/>
            <person name="Jiang J."/>
            <person name="Leong S.A."/>
            <person name="Iwama H."/>
            <person name="Gojobori T."/>
            <person name="Itoh T."/>
            <person name="Niimura Y."/>
            <person name="Fujii Y."/>
            <person name="Habara T."/>
            <person name="Sakai H."/>
            <person name="Sato Y."/>
            <person name="Wilson G."/>
            <person name="Kumar K."/>
            <person name="McCouch S."/>
            <person name="Juretic N."/>
            <person name="Hoen D."/>
            <person name="Wright S."/>
            <person name="Bruskiewich R."/>
            <person name="Bureau T."/>
            <person name="Miyao A."/>
            <person name="Hirochika H."/>
            <person name="Nishikawa T."/>
            <person name="Kadowaki K."/>
            <person name="Sugiura M."/>
            <person name="Burr B."/>
            <person name="Sasaki T."/>
        </authorList>
    </citation>
    <scope>NUCLEOTIDE SEQUENCE [LARGE SCALE GENOMIC DNA]</scope>
    <source>
        <strain evidence="2">cv. Nipponbare</strain>
    </source>
</reference>
<sequence length="91" mass="9968">MASSSPASACTRRKKVPLILCPSCENKTVVKRTSKTASNPDRIFYTCPDHEERYMKYLKKNGLIAGEEAAHVNAQVAASLKNAGQLDETKV</sequence>
<evidence type="ECO:0000313" key="2">
    <source>
        <dbReference type="Proteomes" id="UP000000763"/>
    </source>
</evidence>
<gene>
    <name evidence="1" type="primary">P0487H05.28</name>
</gene>
<dbReference type="Proteomes" id="UP000000763">
    <property type="component" value="Chromosome 2"/>
</dbReference>
<dbReference type="PANTHER" id="PTHR33680">
    <property type="entry name" value="OS07G0190500 PROTEIN"/>
    <property type="match status" value="1"/>
</dbReference>
<reference evidence="2" key="2">
    <citation type="journal article" date="2008" name="Nucleic Acids Res.">
        <title>The rice annotation project database (RAP-DB): 2008 update.</title>
        <authorList>
            <consortium name="The rice annotation project (RAP)"/>
        </authorList>
    </citation>
    <scope>GENOME REANNOTATION</scope>
    <source>
        <strain evidence="2">cv. Nipponbare</strain>
    </source>
</reference>
<dbReference type="PANTHER" id="PTHR33680:SF7">
    <property type="entry name" value="OS02G0474200 PROTEIN"/>
    <property type="match status" value="1"/>
</dbReference>
<name>Q6K6H2_ORYSJ</name>
<proteinExistence type="predicted"/>
<organism evidence="1 2">
    <name type="scientific">Oryza sativa subsp. japonica</name>
    <name type="common">Rice</name>
    <dbReference type="NCBI Taxonomy" id="39947"/>
    <lineage>
        <taxon>Eukaryota</taxon>
        <taxon>Viridiplantae</taxon>
        <taxon>Streptophyta</taxon>
        <taxon>Embryophyta</taxon>
        <taxon>Tracheophyta</taxon>
        <taxon>Spermatophyta</taxon>
        <taxon>Magnoliopsida</taxon>
        <taxon>Liliopsida</taxon>
        <taxon>Poales</taxon>
        <taxon>Poaceae</taxon>
        <taxon>BOP clade</taxon>
        <taxon>Oryzoideae</taxon>
        <taxon>Oryzeae</taxon>
        <taxon>Oryzinae</taxon>
        <taxon>Oryza</taxon>
        <taxon>Oryza sativa</taxon>
    </lineage>
</organism>
<dbReference type="AlphaFoldDB" id="Q6K6H2"/>
<accession>Q6K6H2</accession>
<protein>
    <submittedName>
        <fullName evidence="1">Uncharacterized protein</fullName>
    </submittedName>
</protein>